<dbReference type="NCBIfam" id="NF033580">
    <property type="entry name" value="transpos_IS5_3"/>
    <property type="match status" value="1"/>
</dbReference>
<gene>
    <name evidence="4" type="ORF">CGK74_18195</name>
</gene>
<dbReference type="EMBL" id="NOIH01000040">
    <property type="protein sequence ID" value="OYD52407.1"/>
    <property type="molecule type" value="Genomic_DNA"/>
</dbReference>
<dbReference type="InterPro" id="IPR002559">
    <property type="entry name" value="Transposase_11"/>
</dbReference>
<dbReference type="PANTHER" id="PTHR30007">
    <property type="entry name" value="PHP DOMAIN PROTEIN"/>
    <property type="match status" value="1"/>
</dbReference>
<evidence type="ECO:0000313" key="4">
    <source>
        <dbReference type="EMBL" id="OYD52407.1"/>
    </source>
</evidence>
<name>A0A235EUZ2_9RHOO</name>
<dbReference type="GO" id="GO:0003677">
    <property type="term" value="F:DNA binding"/>
    <property type="evidence" value="ECO:0007669"/>
    <property type="project" value="InterPro"/>
</dbReference>
<keyword evidence="2" id="KW-1133">Transmembrane helix</keyword>
<evidence type="ECO:0000256" key="1">
    <source>
        <dbReference type="SAM" id="MobiDB-lite"/>
    </source>
</evidence>
<evidence type="ECO:0000256" key="2">
    <source>
        <dbReference type="SAM" id="Phobius"/>
    </source>
</evidence>
<feature type="domain" description="Transposase IS4-like" evidence="3">
    <location>
        <begin position="55"/>
        <end position="184"/>
    </location>
</feature>
<feature type="transmembrane region" description="Helical" evidence="2">
    <location>
        <begin position="171"/>
        <end position="190"/>
    </location>
</feature>
<dbReference type="PANTHER" id="PTHR30007:SF1">
    <property type="entry name" value="BLR1914 PROTEIN"/>
    <property type="match status" value="1"/>
</dbReference>
<keyword evidence="5" id="KW-1185">Reference proteome</keyword>
<organism evidence="4 5">
    <name type="scientific">Thauera propionica</name>
    <dbReference type="NCBI Taxonomy" id="2019431"/>
    <lineage>
        <taxon>Bacteria</taxon>
        <taxon>Pseudomonadati</taxon>
        <taxon>Pseudomonadota</taxon>
        <taxon>Betaproteobacteria</taxon>
        <taxon>Rhodocyclales</taxon>
        <taxon>Zoogloeaceae</taxon>
        <taxon>Thauera</taxon>
    </lineage>
</organism>
<feature type="compositionally biased region" description="Basic and acidic residues" evidence="1">
    <location>
        <begin position="36"/>
        <end position="47"/>
    </location>
</feature>
<dbReference type="OrthoDB" id="8781865at2"/>
<dbReference type="GO" id="GO:0006313">
    <property type="term" value="P:DNA transposition"/>
    <property type="evidence" value="ECO:0007669"/>
    <property type="project" value="InterPro"/>
</dbReference>
<keyword evidence="2" id="KW-0472">Membrane</keyword>
<accession>A0A235EUZ2</accession>
<protein>
    <recommendedName>
        <fullName evidence="3">Transposase IS4-like domain-containing protein</fullName>
    </recommendedName>
</protein>
<evidence type="ECO:0000259" key="3">
    <source>
        <dbReference type="Pfam" id="PF01609"/>
    </source>
</evidence>
<dbReference type="Proteomes" id="UP000215181">
    <property type="component" value="Unassembled WGS sequence"/>
</dbReference>
<evidence type="ECO:0000313" key="5">
    <source>
        <dbReference type="Proteomes" id="UP000215181"/>
    </source>
</evidence>
<feature type="region of interest" description="Disordered" evidence="1">
    <location>
        <begin position="1"/>
        <end position="60"/>
    </location>
</feature>
<sequence length="191" mass="21566">MSVDGRTETSSSHLRGSAASRLRLSRPDPHPTVTEAKTERRFSERSCRSSNKPLQPRNKDELTTKLHFAVDALGKPLRMILSAGQVADIECAHDLIADMPCASLVADKGYDANALVMSIEASGAQAVIPPRSNRIAPRQYDRCAYRARNLIERFFNRIKHYRRIATRYDKLACSYMAFVRIVCAVISYRYM</sequence>
<keyword evidence="2" id="KW-0812">Transmembrane</keyword>
<dbReference type="GO" id="GO:0004803">
    <property type="term" value="F:transposase activity"/>
    <property type="evidence" value="ECO:0007669"/>
    <property type="project" value="InterPro"/>
</dbReference>
<dbReference type="RefSeq" id="WP_094269787.1">
    <property type="nucleotide sequence ID" value="NZ_NOIH01000040.1"/>
</dbReference>
<dbReference type="Pfam" id="PF01609">
    <property type="entry name" value="DDE_Tnp_1"/>
    <property type="match status" value="1"/>
</dbReference>
<reference evidence="4 5" key="1">
    <citation type="submission" date="2017-07" db="EMBL/GenBank/DDBJ databases">
        <title>Thauera sp. KNDSS-Mac4 genome sequence and assembly.</title>
        <authorList>
            <person name="Mayilraj S."/>
        </authorList>
    </citation>
    <scope>NUCLEOTIDE SEQUENCE [LARGE SCALE GENOMIC DNA]</scope>
    <source>
        <strain evidence="4 5">KNDSS-Mac4</strain>
    </source>
</reference>
<proteinExistence type="predicted"/>
<comment type="caution">
    <text evidence="4">The sequence shown here is derived from an EMBL/GenBank/DDBJ whole genome shotgun (WGS) entry which is preliminary data.</text>
</comment>
<dbReference type="AlphaFoldDB" id="A0A235EUZ2"/>
<feature type="compositionally biased region" description="Low complexity" evidence="1">
    <location>
        <begin position="10"/>
        <end position="22"/>
    </location>
</feature>